<feature type="domain" description="RsdA/BaiN/AoA(So)-like Rossmann fold-like" evidence="4">
    <location>
        <begin position="9"/>
        <end position="425"/>
    </location>
</feature>
<dbReference type="PANTHER" id="PTHR42887">
    <property type="entry name" value="OS12G0638800 PROTEIN"/>
    <property type="match status" value="1"/>
</dbReference>
<gene>
    <name evidence="6" type="ORF">A3D71_00585</name>
</gene>
<dbReference type="Pfam" id="PF22780">
    <property type="entry name" value="HI0933_like_1st"/>
    <property type="match status" value="1"/>
</dbReference>
<dbReference type="SUPFAM" id="SSF160996">
    <property type="entry name" value="HI0933 insert domain-like"/>
    <property type="match status" value="1"/>
</dbReference>
<evidence type="ECO:0008006" key="8">
    <source>
        <dbReference type="Google" id="ProtNLM"/>
    </source>
</evidence>
<dbReference type="AlphaFoldDB" id="A0A1F6DWS1"/>
<accession>A0A1F6DWS1</accession>
<name>A0A1F6DWS1_9BACT</name>
<dbReference type="InterPro" id="IPR055178">
    <property type="entry name" value="RsdA/BaiN/AoA(So)-like_dom"/>
</dbReference>
<dbReference type="Pfam" id="PF03486">
    <property type="entry name" value="HI0933_like"/>
    <property type="match status" value="1"/>
</dbReference>
<dbReference type="NCBIfam" id="TIGR00275">
    <property type="entry name" value="aminoacetone oxidase family FAD-binding enzyme"/>
    <property type="match status" value="1"/>
</dbReference>
<feature type="domain" description="RsdA/BaiN/AoA(So)-like insert" evidence="5">
    <location>
        <begin position="210"/>
        <end position="370"/>
    </location>
</feature>
<evidence type="ECO:0000256" key="1">
    <source>
        <dbReference type="ARBA" id="ARBA00001974"/>
    </source>
</evidence>
<protein>
    <recommendedName>
        <fullName evidence="8">FAD-dependent oxidoreductase</fullName>
    </recommendedName>
</protein>
<comment type="cofactor">
    <cofactor evidence="1">
        <name>FAD</name>
        <dbReference type="ChEBI" id="CHEBI:57692"/>
    </cofactor>
</comment>
<sequence length="427" mass="45629">MRGANMKYDVIVIGGGASGMMAAGRAAERGKSASTCGDSTRGRSVLLLEKNATVGKKLDITGGGRCNITNAEFDRHAFAKHYGTAEQFLYSPLSQFGVQDTFDFFTKRDLPLVVEARKRAFPQSQKSPDVTRVMKKYLADAGVTVLTNAAALGLTCVGNRITEVITKNGTFAADAFIIATGGVSHPETGSTGDGFKWLTELGHTVHPPTPTIVPLKAGEKWVKSLAGISLTSMKITFFADGKRAFSKKGGLLFTHFGLSGPLILNSASAVAGLLKEADVTATIDLFPDTDFAALEKQIIAKIEANKNKDFKNVLAEILPPGMAKAIPHLFALPEANIKAHSLTKEERKRLIHILKAAPLTITGLMGFDRSVISDGGVPLTEVDTRTMRSLKVENLYLTGDVLHINRPSGGYSLQLCWTTGYVAGSSV</sequence>
<dbReference type="EMBL" id="MFLK01000029">
    <property type="protein sequence ID" value="OGG65853.1"/>
    <property type="molecule type" value="Genomic_DNA"/>
</dbReference>
<evidence type="ECO:0000313" key="7">
    <source>
        <dbReference type="Proteomes" id="UP000177652"/>
    </source>
</evidence>
<evidence type="ECO:0000256" key="2">
    <source>
        <dbReference type="ARBA" id="ARBA00022630"/>
    </source>
</evidence>
<dbReference type="Proteomes" id="UP000177652">
    <property type="component" value="Unassembled WGS sequence"/>
</dbReference>
<proteinExistence type="predicted"/>
<dbReference type="PANTHER" id="PTHR42887:SF2">
    <property type="entry name" value="OS12G0638800 PROTEIN"/>
    <property type="match status" value="1"/>
</dbReference>
<dbReference type="Gene3D" id="3.50.50.60">
    <property type="entry name" value="FAD/NAD(P)-binding domain"/>
    <property type="match status" value="1"/>
</dbReference>
<dbReference type="Gene3D" id="1.10.8.260">
    <property type="entry name" value="HI0933 insert domain-like"/>
    <property type="match status" value="1"/>
</dbReference>
<dbReference type="InterPro" id="IPR057661">
    <property type="entry name" value="RsdA/BaiN/AoA(So)_Rossmann"/>
</dbReference>
<dbReference type="SUPFAM" id="SSF51905">
    <property type="entry name" value="FAD/NAD(P)-binding domain"/>
    <property type="match status" value="1"/>
</dbReference>
<dbReference type="InterPro" id="IPR036188">
    <property type="entry name" value="FAD/NAD-bd_sf"/>
</dbReference>
<keyword evidence="2" id="KW-0285">Flavoprotein</keyword>
<dbReference type="PRINTS" id="PR00368">
    <property type="entry name" value="FADPNR"/>
</dbReference>
<reference evidence="6 7" key="1">
    <citation type="journal article" date="2016" name="Nat. Commun.">
        <title>Thousands of microbial genomes shed light on interconnected biogeochemical processes in an aquifer system.</title>
        <authorList>
            <person name="Anantharaman K."/>
            <person name="Brown C.T."/>
            <person name="Hug L.A."/>
            <person name="Sharon I."/>
            <person name="Castelle C.J."/>
            <person name="Probst A.J."/>
            <person name="Thomas B.C."/>
            <person name="Singh A."/>
            <person name="Wilkins M.J."/>
            <person name="Karaoz U."/>
            <person name="Brodie E.L."/>
            <person name="Williams K.H."/>
            <person name="Hubbard S.S."/>
            <person name="Banfield J.F."/>
        </authorList>
    </citation>
    <scope>NUCLEOTIDE SEQUENCE [LARGE SCALE GENOMIC DNA]</scope>
</reference>
<keyword evidence="3" id="KW-0274">FAD</keyword>
<organism evidence="6 7">
    <name type="scientific">Candidatus Kaiserbacteria bacterium RIFCSPHIGHO2_02_FULL_55_20</name>
    <dbReference type="NCBI Taxonomy" id="1798497"/>
    <lineage>
        <taxon>Bacteria</taxon>
        <taxon>Candidatus Kaiseribacteriota</taxon>
    </lineage>
</organism>
<evidence type="ECO:0000313" key="6">
    <source>
        <dbReference type="EMBL" id="OGG65853.1"/>
    </source>
</evidence>
<dbReference type="Gene3D" id="2.40.30.10">
    <property type="entry name" value="Translation factors"/>
    <property type="match status" value="1"/>
</dbReference>
<dbReference type="InterPro" id="IPR004792">
    <property type="entry name" value="BaiN-like"/>
</dbReference>
<evidence type="ECO:0000256" key="3">
    <source>
        <dbReference type="ARBA" id="ARBA00022827"/>
    </source>
</evidence>
<evidence type="ECO:0000259" key="5">
    <source>
        <dbReference type="Pfam" id="PF22780"/>
    </source>
</evidence>
<evidence type="ECO:0000259" key="4">
    <source>
        <dbReference type="Pfam" id="PF03486"/>
    </source>
</evidence>
<dbReference type="InterPro" id="IPR023166">
    <property type="entry name" value="BaiN-like_dom_sf"/>
</dbReference>
<comment type="caution">
    <text evidence="6">The sequence shown here is derived from an EMBL/GenBank/DDBJ whole genome shotgun (WGS) entry which is preliminary data.</text>
</comment>